<reference evidence="3 4" key="1">
    <citation type="journal article" date="2019" name="Sci. Rep.">
        <title>Comparative genomics of chytrid fungi reveal insights into the obligate biotrophic and pathogenic lifestyle of Synchytrium endobioticum.</title>
        <authorList>
            <person name="van de Vossenberg B.T.L.H."/>
            <person name="Warris S."/>
            <person name="Nguyen H.D.T."/>
            <person name="van Gent-Pelzer M.P.E."/>
            <person name="Joly D.L."/>
            <person name="van de Geest H.C."/>
            <person name="Bonants P.J.M."/>
            <person name="Smith D.S."/>
            <person name="Levesque C.A."/>
            <person name="van der Lee T.A.J."/>
        </authorList>
    </citation>
    <scope>NUCLEOTIDE SEQUENCE [LARGE SCALE GENOMIC DNA]</scope>
    <source>
        <strain evidence="1 4">LEV6574</strain>
        <strain evidence="2 3">MB42</strain>
    </source>
</reference>
<dbReference type="Proteomes" id="UP000320475">
    <property type="component" value="Unassembled WGS sequence"/>
</dbReference>
<evidence type="ECO:0000313" key="2">
    <source>
        <dbReference type="EMBL" id="TPX50232.1"/>
    </source>
</evidence>
<sequence length="80" mass="9036">MLGLSITEWTLVMSPPMQLSTQPKNVTRPLELSPVYNAQVYNASILVDDCRKKAGRHFSHVTRRTLSITPSFKRSFGGWS</sequence>
<comment type="caution">
    <text evidence="2">The sequence shown here is derived from an EMBL/GenBank/DDBJ whole genome shotgun (WGS) entry which is preliminary data.</text>
</comment>
<name>A0A507DEW6_9FUNG</name>
<dbReference type="AlphaFoldDB" id="A0A507DEW6"/>
<keyword evidence="3" id="KW-1185">Reference proteome</keyword>
<dbReference type="EMBL" id="QEAM01000098">
    <property type="protein sequence ID" value="TPX46649.1"/>
    <property type="molecule type" value="Genomic_DNA"/>
</dbReference>
<protein>
    <submittedName>
        <fullName evidence="2">Uncharacterized protein</fullName>
    </submittedName>
</protein>
<evidence type="ECO:0000313" key="1">
    <source>
        <dbReference type="EMBL" id="TPX46649.1"/>
    </source>
</evidence>
<accession>A0A507DEW6</accession>
<dbReference type="Proteomes" id="UP000317494">
    <property type="component" value="Unassembled WGS sequence"/>
</dbReference>
<gene>
    <name evidence="1" type="ORF">SeLEV6574_g03117</name>
    <name evidence="2" type="ORF">SeMB42_g02325</name>
</gene>
<evidence type="ECO:0000313" key="4">
    <source>
        <dbReference type="Proteomes" id="UP000320475"/>
    </source>
</evidence>
<dbReference type="VEuPathDB" id="FungiDB:SeMB42_g02325"/>
<evidence type="ECO:0000313" key="3">
    <source>
        <dbReference type="Proteomes" id="UP000317494"/>
    </source>
</evidence>
<proteinExistence type="predicted"/>
<organism evidence="2 3">
    <name type="scientific">Synchytrium endobioticum</name>
    <dbReference type="NCBI Taxonomy" id="286115"/>
    <lineage>
        <taxon>Eukaryota</taxon>
        <taxon>Fungi</taxon>
        <taxon>Fungi incertae sedis</taxon>
        <taxon>Chytridiomycota</taxon>
        <taxon>Chytridiomycota incertae sedis</taxon>
        <taxon>Chytridiomycetes</taxon>
        <taxon>Synchytriales</taxon>
        <taxon>Synchytriaceae</taxon>
        <taxon>Synchytrium</taxon>
    </lineage>
</organism>
<dbReference type="EMBL" id="QEAN01000070">
    <property type="protein sequence ID" value="TPX50232.1"/>
    <property type="molecule type" value="Genomic_DNA"/>
</dbReference>